<dbReference type="Proteomes" id="UP000579605">
    <property type="component" value="Unassembled WGS sequence"/>
</dbReference>
<sequence>MLDRLRKLARNPVTLLTATKDIEHSQAAVLAQCLSGSKTTVAGTRGT</sequence>
<reference evidence="1 2" key="1">
    <citation type="submission" date="2020-07" db="EMBL/GenBank/DDBJ databases">
        <title>Sequencing the genomes of 1000 actinobacteria strains.</title>
        <authorList>
            <person name="Klenk H.-P."/>
        </authorList>
    </citation>
    <scope>NUCLEOTIDE SEQUENCE [LARGE SCALE GENOMIC DNA]</scope>
    <source>
        <strain evidence="1 2">DSM 18448</strain>
    </source>
</reference>
<name>A0A852ZRV8_9ACTN</name>
<accession>A0A852ZRV8</accession>
<dbReference type="AlphaFoldDB" id="A0A852ZRV8"/>
<proteinExistence type="predicted"/>
<evidence type="ECO:0000313" key="2">
    <source>
        <dbReference type="Proteomes" id="UP000579605"/>
    </source>
</evidence>
<protein>
    <submittedName>
        <fullName evidence="1">Uncharacterized protein YeaO (DUF488 family)</fullName>
    </submittedName>
</protein>
<keyword evidence="2" id="KW-1185">Reference proteome</keyword>
<evidence type="ECO:0000313" key="1">
    <source>
        <dbReference type="EMBL" id="NYH91346.1"/>
    </source>
</evidence>
<comment type="caution">
    <text evidence="1">The sequence shown here is derived from an EMBL/GenBank/DDBJ whole genome shotgun (WGS) entry which is preliminary data.</text>
</comment>
<organism evidence="1 2">
    <name type="scientific">Actinopolymorpha rutila</name>
    <dbReference type="NCBI Taxonomy" id="446787"/>
    <lineage>
        <taxon>Bacteria</taxon>
        <taxon>Bacillati</taxon>
        <taxon>Actinomycetota</taxon>
        <taxon>Actinomycetes</taxon>
        <taxon>Propionibacteriales</taxon>
        <taxon>Actinopolymorphaceae</taxon>
        <taxon>Actinopolymorpha</taxon>
    </lineage>
</organism>
<gene>
    <name evidence="1" type="ORF">F4554_003984</name>
</gene>
<dbReference type="EMBL" id="JACBZH010000001">
    <property type="protein sequence ID" value="NYH91346.1"/>
    <property type="molecule type" value="Genomic_DNA"/>
</dbReference>